<name>A0A0F9QRX5_9ZZZZ</name>
<dbReference type="Gene3D" id="3.40.390.10">
    <property type="entry name" value="Collagenase (Catalytic Domain)"/>
    <property type="match status" value="1"/>
</dbReference>
<protein>
    <submittedName>
        <fullName evidence="1">Uncharacterized protein</fullName>
    </submittedName>
</protein>
<proteinExistence type="predicted"/>
<reference evidence="1" key="1">
    <citation type="journal article" date="2015" name="Nature">
        <title>Complex archaea that bridge the gap between prokaryotes and eukaryotes.</title>
        <authorList>
            <person name="Spang A."/>
            <person name="Saw J.H."/>
            <person name="Jorgensen S.L."/>
            <person name="Zaremba-Niedzwiedzka K."/>
            <person name="Martijn J."/>
            <person name="Lind A.E."/>
            <person name="van Eijk R."/>
            <person name="Schleper C."/>
            <person name="Guy L."/>
            <person name="Ettema T.J."/>
        </authorList>
    </citation>
    <scope>NUCLEOTIDE SEQUENCE</scope>
</reference>
<sequence>MKNKVKINKAVKLINSRLPNTYPELKVRIYKTVDSMFKAVAKNNNDTYRELANWTIKHWKKNKKAKSTYINTKYYNPKETKNHRKEYLNVSAFGTYPIVINIQNTSTHTLKDYTYLLLHELGHVFFKKRNPSKYLNEKHCDKFAIRWTKKFIEEKLI</sequence>
<comment type="caution">
    <text evidence="1">The sequence shown here is derived from an EMBL/GenBank/DDBJ whole genome shotgun (WGS) entry which is preliminary data.</text>
</comment>
<dbReference type="AlphaFoldDB" id="A0A0F9QRX5"/>
<dbReference type="InterPro" id="IPR024079">
    <property type="entry name" value="MetalloPept_cat_dom_sf"/>
</dbReference>
<dbReference type="EMBL" id="LAZR01001299">
    <property type="protein sequence ID" value="KKN47010.1"/>
    <property type="molecule type" value="Genomic_DNA"/>
</dbReference>
<dbReference type="GO" id="GO:0008237">
    <property type="term" value="F:metallopeptidase activity"/>
    <property type="evidence" value="ECO:0007669"/>
    <property type="project" value="InterPro"/>
</dbReference>
<accession>A0A0F9QRX5</accession>
<evidence type="ECO:0000313" key="1">
    <source>
        <dbReference type="EMBL" id="KKN47010.1"/>
    </source>
</evidence>
<gene>
    <name evidence="1" type="ORF">LCGC14_0667020</name>
</gene>
<organism evidence="1">
    <name type="scientific">marine sediment metagenome</name>
    <dbReference type="NCBI Taxonomy" id="412755"/>
    <lineage>
        <taxon>unclassified sequences</taxon>
        <taxon>metagenomes</taxon>
        <taxon>ecological metagenomes</taxon>
    </lineage>
</organism>